<feature type="region of interest" description="Disordered" evidence="1">
    <location>
        <begin position="86"/>
        <end position="157"/>
    </location>
</feature>
<reference evidence="2 3" key="1">
    <citation type="submission" date="2016-09" db="EMBL/GenBank/DDBJ databases">
        <title>Rhizobium sp. nov., a novel species isolated from the rice rhizosphere.</title>
        <authorList>
            <person name="Zhao J."/>
            <person name="Zhang X."/>
        </authorList>
    </citation>
    <scope>NUCLEOTIDE SEQUENCE [LARGE SCALE GENOMIC DNA]</scope>
    <source>
        <strain evidence="2 3">MH17</strain>
    </source>
</reference>
<gene>
    <name evidence="2" type="ORF">BJF92_07625</name>
</gene>
<sequence length="544" mass="57407">METSADRVTSADRATSPDLEAALVLWRFGLGPQAGSLAALGRAARDLLKEEIAERAVPVPVGPRLQSSAALLEALRLYSEAVKAERERAPGSPGAAAAMAPPGQGAPASARPVQPASVDPAKMPPPVPVPAAGMAEGMSAQKQPATAPAPQMAAQPASKRRYLPQEILIAEAEARFSGTIHAPLIGFGERLVQFWANHFAVATGKGGEVHILAGAFEREAIRPHVFGRFEEMLQAVESHPAMLAFLDNQQSVGPQSPVGLKGKQGLNENLAREILELHTLGVAGGYSQGDVTALARIITGWTVARGEKQPDTVRGRFLFRAEAHEPGDQTVMGLTYAAGGVEQGRAALADLARHPATAHHLALKLARHFIADDPPPALTDRLAAAYTRSRGDLSAVYLALVEAPEAWNPALTKIRPPLDYVSLLLRTTGLKPKPEQVLQVMKALGQPLWDPSGPNGFSDKSENWASAEGLATRLDAASLFAGQALGQSGGQSGGQPGGDLDPRSFLADRLGPLLSPETLKTVSRAETRAQGLTLAFLSPEFQRR</sequence>
<protein>
    <recommendedName>
        <fullName evidence="4">DUF1800 family protein</fullName>
    </recommendedName>
</protein>
<evidence type="ECO:0008006" key="4">
    <source>
        <dbReference type="Google" id="ProtNLM"/>
    </source>
</evidence>
<accession>A0A1Q9AD45</accession>
<organism evidence="2 3">
    <name type="scientific">Xaviernesmea rhizosphaerae</name>
    <dbReference type="NCBI Taxonomy" id="1672749"/>
    <lineage>
        <taxon>Bacteria</taxon>
        <taxon>Pseudomonadati</taxon>
        <taxon>Pseudomonadota</taxon>
        <taxon>Alphaproteobacteria</taxon>
        <taxon>Hyphomicrobiales</taxon>
        <taxon>Rhizobiaceae</taxon>
        <taxon>Rhizobium/Agrobacterium group</taxon>
        <taxon>Xaviernesmea</taxon>
    </lineage>
</organism>
<dbReference type="EMBL" id="MKIO01000042">
    <property type="protein sequence ID" value="OLP52834.1"/>
    <property type="molecule type" value="Genomic_DNA"/>
</dbReference>
<name>A0A1Q9AD45_9HYPH</name>
<dbReference type="OrthoDB" id="9772295at2"/>
<dbReference type="Proteomes" id="UP000186143">
    <property type="component" value="Unassembled WGS sequence"/>
</dbReference>
<dbReference type="AlphaFoldDB" id="A0A1Q9AD45"/>
<feature type="compositionally biased region" description="Low complexity" evidence="1">
    <location>
        <begin position="90"/>
        <end position="110"/>
    </location>
</feature>
<feature type="compositionally biased region" description="Low complexity" evidence="1">
    <location>
        <begin position="130"/>
        <end position="157"/>
    </location>
</feature>
<comment type="caution">
    <text evidence="2">The sequence shown here is derived from an EMBL/GenBank/DDBJ whole genome shotgun (WGS) entry which is preliminary data.</text>
</comment>
<proteinExistence type="predicted"/>
<evidence type="ECO:0000313" key="3">
    <source>
        <dbReference type="Proteomes" id="UP000186143"/>
    </source>
</evidence>
<dbReference type="InterPro" id="IPR014917">
    <property type="entry name" value="DUF1800"/>
</dbReference>
<dbReference type="Pfam" id="PF08811">
    <property type="entry name" value="DUF1800"/>
    <property type="match status" value="1"/>
</dbReference>
<feature type="region of interest" description="Disordered" evidence="1">
    <location>
        <begin position="485"/>
        <end position="507"/>
    </location>
</feature>
<feature type="compositionally biased region" description="Gly residues" evidence="1">
    <location>
        <begin position="487"/>
        <end position="497"/>
    </location>
</feature>
<evidence type="ECO:0000256" key="1">
    <source>
        <dbReference type="SAM" id="MobiDB-lite"/>
    </source>
</evidence>
<evidence type="ECO:0000313" key="2">
    <source>
        <dbReference type="EMBL" id="OLP52834.1"/>
    </source>
</evidence>
<dbReference type="RefSeq" id="WP_075637111.1">
    <property type="nucleotide sequence ID" value="NZ_MKIO01000042.1"/>
</dbReference>